<reference evidence="2" key="1">
    <citation type="submission" date="2021-03" db="EMBL/GenBank/DDBJ databases">
        <title>Comparative genomics and phylogenomic investigation of the class Geoglossomycetes provide insights into ecological specialization and systematics.</title>
        <authorList>
            <person name="Melie T."/>
            <person name="Pirro S."/>
            <person name="Miller A.N."/>
            <person name="Quandt A."/>
        </authorList>
    </citation>
    <scope>NUCLEOTIDE SEQUENCE</scope>
    <source>
        <strain evidence="2">GBOQ0MN5Z8</strain>
    </source>
</reference>
<comment type="caution">
    <text evidence="2">The sequence shown here is derived from an EMBL/GenBank/DDBJ whole genome shotgun (WGS) entry which is preliminary data.</text>
</comment>
<evidence type="ECO:0000313" key="3">
    <source>
        <dbReference type="Proteomes" id="UP000698800"/>
    </source>
</evidence>
<name>A0A9P8KZU4_9PEZI</name>
<feature type="compositionally biased region" description="Polar residues" evidence="1">
    <location>
        <begin position="1"/>
        <end position="11"/>
    </location>
</feature>
<dbReference type="EMBL" id="JAGHQL010000457">
    <property type="protein sequence ID" value="KAH0533579.1"/>
    <property type="molecule type" value="Genomic_DNA"/>
</dbReference>
<accession>A0A9P8KZU4</accession>
<keyword evidence="3" id="KW-1185">Reference proteome</keyword>
<organism evidence="2 3">
    <name type="scientific">Glutinoglossum americanum</name>
    <dbReference type="NCBI Taxonomy" id="1670608"/>
    <lineage>
        <taxon>Eukaryota</taxon>
        <taxon>Fungi</taxon>
        <taxon>Dikarya</taxon>
        <taxon>Ascomycota</taxon>
        <taxon>Pezizomycotina</taxon>
        <taxon>Geoglossomycetes</taxon>
        <taxon>Geoglossales</taxon>
        <taxon>Geoglossaceae</taxon>
        <taxon>Glutinoglossum</taxon>
    </lineage>
</organism>
<evidence type="ECO:0000313" key="2">
    <source>
        <dbReference type="EMBL" id="KAH0533579.1"/>
    </source>
</evidence>
<feature type="region of interest" description="Disordered" evidence="1">
    <location>
        <begin position="1"/>
        <end position="22"/>
    </location>
</feature>
<dbReference type="AlphaFoldDB" id="A0A9P8KZU4"/>
<proteinExistence type="predicted"/>
<dbReference type="Proteomes" id="UP000698800">
    <property type="component" value="Unassembled WGS sequence"/>
</dbReference>
<sequence>MAVTAQPQPGTRTRILQEKRRRRGAKEVCDAARAFRGRGWNLRQGAKAAKYAKTISGRQAHPLAGDARHGHPRVHGVAPAQVVRGLLVGGEAFGRVVDLVEVEAVRIVERLGDVELAARWFLAAVLGIVARGGDERRTVLGDNVDGDGDDVGHSGILFTGEEEKRRREGVDSGVGPGVAEQDGQCAERLAHRRRQFDLAARARIDRDVGLADLGARGLADRDVDVHGIAAVADPAAADGQGRMIAMAQGGAELAVEVDVGQGQFAAAHQGREVDSEVVQGLFVGVVRQGRHMRPEDHPGGVAIVEQDPS</sequence>
<feature type="non-terminal residue" evidence="2">
    <location>
        <position position="309"/>
    </location>
</feature>
<protein>
    <submittedName>
        <fullName evidence="2">Uncharacterized protein</fullName>
    </submittedName>
</protein>
<evidence type="ECO:0000256" key="1">
    <source>
        <dbReference type="SAM" id="MobiDB-lite"/>
    </source>
</evidence>
<gene>
    <name evidence="2" type="ORF">FGG08_007660</name>
</gene>